<evidence type="ECO:0000256" key="5">
    <source>
        <dbReference type="ARBA" id="ARBA00023002"/>
    </source>
</evidence>
<dbReference type="GO" id="GO:0071456">
    <property type="term" value="P:cellular response to hypoxia"/>
    <property type="evidence" value="ECO:0007669"/>
    <property type="project" value="TreeGrafter"/>
</dbReference>
<dbReference type="Gene3D" id="2.60.120.620">
    <property type="entry name" value="q2cbj1_9rhob like domain"/>
    <property type="match status" value="1"/>
</dbReference>
<dbReference type="InterPro" id="IPR051559">
    <property type="entry name" value="HIF_prolyl_hydroxylases"/>
</dbReference>
<dbReference type="OrthoDB" id="10265670at2759"/>
<reference evidence="9" key="1">
    <citation type="journal article" date="2015" name="PLoS Genet.">
        <title>Genome Sequence and Transcriptome Analyses of Chrysochromulina tobin: Metabolic Tools for Enhanced Algal Fitness in the Prominent Order Prymnesiales (Haptophyceae).</title>
        <authorList>
            <person name="Hovde B.T."/>
            <person name="Deodato C.R."/>
            <person name="Hunsperger H.M."/>
            <person name="Ryken S.A."/>
            <person name="Yost W."/>
            <person name="Jha R.K."/>
            <person name="Patterson J."/>
            <person name="Monnat R.J. Jr."/>
            <person name="Barlow S.B."/>
            <person name="Starkenburg S.R."/>
            <person name="Cattolico R.A."/>
        </authorList>
    </citation>
    <scope>NUCLEOTIDE SEQUENCE</scope>
    <source>
        <strain evidence="9">CCMP291</strain>
    </source>
</reference>
<evidence type="ECO:0000256" key="6">
    <source>
        <dbReference type="ARBA" id="ARBA00023004"/>
    </source>
</evidence>
<dbReference type="InterPro" id="IPR006620">
    <property type="entry name" value="Pro_4_hyd_alph"/>
</dbReference>
<dbReference type="InterPro" id="IPR005123">
    <property type="entry name" value="Oxoglu/Fe-dep_dioxygenase_dom"/>
</dbReference>
<keyword evidence="4" id="KW-0223">Dioxygenase</keyword>
<proteinExistence type="predicted"/>
<keyword evidence="3" id="KW-0847">Vitamin C</keyword>
<name>A0A0M0JE61_9EUKA</name>
<feature type="domain" description="Fe2OG dioxygenase" evidence="7">
    <location>
        <begin position="139"/>
        <end position="247"/>
    </location>
</feature>
<evidence type="ECO:0000256" key="1">
    <source>
        <dbReference type="ARBA" id="ARBA00001961"/>
    </source>
</evidence>
<dbReference type="AlphaFoldDB" id="A0A0M0JE61"/>
<keyword evidence="2" id="KW-0479">Metal-binding</keyword>
<dbReference type="PROSITE" id="PS51471">
    <property type="entry name" value="FE2OG_OXY"/>
    <property type="match status" value="1"/>
</dbReference>
<gene>
    <name evidence="8" type="ORF">Ctob_011480</name>
</gene>
<dbReference type="PANTHER" id="PTHR12907">
    <property type="entry name" value="EGL NINE HOMOLOG-RELATED"/>
    <property type="match status" value="1"/>
</dbReference>
<dbReference type="Pfam" id="PF13640">
    <property type="entry name" value="2OG-FeII_Oxy_3"/>
    <property type="match status" value="1"/>
</dbReference>
<organism evidence="8 9">
    <name type="scientific">Chrysochromulina tobinii</name>
    <dbReference type="NCBI Taxonomy" id="1460289"/>
    <lineage>
        <taxon>Eukaryota</taxon>
        <taxon>Haptista</taxon>
        <taxon>Haptophyta</taxon>
        <taxon>Prymnesiophyceae</taxon>
        <taxon>Prymnesiales</taxon>
        <taxon>Chrysochromulinaceae</taxon>
        <taxon>Chrysochromulina</taxon>
    </lineage>
</organism>
<protein>
    <submittedName>
        <fullName evidence="8">Egl nine-like 3</fullName>
    </submittedName>
</protein>
<keyword evidence="5" id="KW-0560">Oxidoreductase</keyword>
<evidence type="ECO:0000313" key="8">
    <source>
        <dbReference type="EMBL" id="KOO24498.1"/>
    </source>
</evidence>
<dbReference type="GO" id="GO:0031418">
    <property type="term" value="F:L-ascorbic acid binding"/>
    <property type="evidence" value="ECO:0007669"/>
    <property type="project" value="UniProtKB-KW"/>
</dbReference>
<comment type="cofactor">
    <cofactor evidence="1">
        <name>L-ascorbate</name>
        <dbReference type="ChEBI" id="CHEBI:38290"/>
    </cofactor>
</comment>
<comment type="caution">
    <text evidence="8">The sequence shown here is derived from an EMBL/GenBank/DDBJ whole genome shotgun (WGS) entry which is preliminary data.</text>
</comment>
<dbReference type="PANTHER" id="PTHR12907:SF26">
    <property type="entry name" value="HIF PROLYL HYDROXYLASE, ISOFORM C"/>
    <property type="match status" value="1"/>
</dbReference>
<dbReference type="EMBL" id="JWZX01003087">
    <property type="protein sequence ID" value="KOO24498.1"/>
    <property type="molecule type" value="Genomic_DNA"/>
</dbReference>
<dbReference type="Proteomes" id="UP000037460">
    <property type="component" value="Unassembled WGS sequence"/>
</dbReference>
<dbReference type="GO" id="GO:0031543">
    <property type="term" value="F:peptidyl-proline dioxygenase activity"/>
    <property type="evidence" value="ECO:0007669"/>
    <property type="project" value="TreeGrafter"/>
</dbReference>
<dbReference type="SMART" id="SM00702">
    <property type="entry name" value="P4Hc"/>
    <property type="match status" value="1"/>
</dbReference>
<keyword evidence="6" id="KW-0408">Iron</keyword>
<dbReference type="InterPro" id="IPR044862">
    <property type="entry name" value="Pro_4_hyd_alph_FE2OG_OXY"/>
</dbReference>
<keyword evidence="9" id="KW-1185">Reference proteome</keyword>
<dbReference type="GO" id="GO:0008198">
    <property type="term" value="F:ferrous iron binding"/>
    <property type="evidence" value="ECO:0007669"/>
    <property type="project" value="TreeGrafter"/>
</dbReference>
<evidence type="ECO:0000256" key="4">
    <source>
        <dbReference type="ARBA" id="ARBA00022964"/>
    </source>
</evidence>
<evidence type="ECO:0000256" key="2">
    <source>
        <dbReference type="ARBA" id="ARBA00022723"/>
    </source>
</evidence>
<sequence>MREPMKTIEAAARLSGADPERFWWWITDEALDGMAAELSANNFCVLDGLLGRTFAGALRDEVAGVRAAGRLQLSKLAGGRNGSMLTYTHTAVRGDLVGWFDGEEAGLWPHGTLAKYLQKADTLIAQLGERVPLLAHIASRSKAMIACYPGAGARYIRHCDNSCDSGRGERCNGRRLTAIIYLNEGWAPLDGGELRVFAPYAPKGQPAVADVQPLFDRLLLFFADYRVPHEVLAAHADRLAITLWYFDKAEYTRARERGEAADMTDQSEAKSIEEEIAKFEARYGAGAMRHAESKVNTP</sequence>
<evidence type="ECO:0000259" key="7">
    <source>
        <dbReference type="PROSITE" id="PS51471"/>
    </source>
</evidence>
<accession>A0A0M0JE61</accession>
<evidence type="ECO:0000313" key="9">
    <source>
        <dbReference type="Proteomes" id="UP000037460"/>
    </source>
</evidence>
<evidence type="ECO:0000256" key="3">
    <source>
        <dbReference type="ARBA" id="ARBA00022896"/>
    </source>
</evidence>